<organism evidence="1 2">
    <name type="scientific">Candidatus Magnetobacterium casense</name>
    <dbReference type="NCBI Taxonomy" id="1455061"/>
    <lineage>
        <taxon>Bacteria</taxon>
        <taxon>Pseudomonadati</taxon>
        <taxon>Nitrospirota</taxon>
        <taxon>Thermodesulfovibrionia</taxon>
        <taxon>Thermodesulfovibrionales</taxon>
        <taxon>Candidatus Magnetobacteriaceae</taxon>
        <taxon>Candidatus Magnetobacterium</taxon>
    </lineage>
</organism>
<dbReference type="EMBL" id="JABXWD010000332">
    <property type="protein sequence ID" value="MBV6342748.1"/>
    <property type="molecule type" value="Genomic_DNA"/>
</dbReference>
<proteinExistence type="predicted"/>
<dbReference type="Pfam" id="PF10049">
    <property type="entry name" value="DUF2283"/>
    <property type="match status" value="1"/>
</dbReference>
<accession>A0ABS6S1M2</accession>
<comment type="caution">
    <text evidence="1">The sequence shown here is derived from an EMBL/GenBank/DDBJ whole genome shotgun (WGS) entry which is preliminary data.</text>
</comment>
<sequence length="64" mass="7354">MYINYNDRGDILYLRLDDRPQDVVNTRISEDIVLGIGVDDKIVAIEIINASQKIKLDRLLPVKL</sequence>
<protein>
    <submittedName>
        <fullName evidence="1">DUF2283 domain-containing protein</fullName>
    </submittedName>
</protein>
<keyword evidence="2" id="KW-1185">Reference proteome</keyword>
<dbReference type="InterPro" id="IPR019270">
    <property type="entry name" value="DUF2283"/>
</dbReference>
<gene>
    <name evidence="1" type="ORF">HWQ67_14270</name>
</gene>
<reference evidence="1 2" key="1">
    <citation type="journal article" date="2020" name="J Geophys Res Biogeosci">
        <title>Magnetotaxis as an Adaptation to Enable Bacterial Shuttling of Microbial Sulfur and Sulfur Cycling Across Aquatic Oxic#Anoxic Interfaces.</title>
        <authorList>
            <person name="Li J."/>
            <person name="Liu P."/>
            <person name="Wang J."/>
            <person name="Roberts A.P."/>
            <person name="Pan Y."/>
        </authorList>
    </citation>
    <scope>NUCLEOTIDE SEQUENCE [LARGE SCALE GENOMIC DNA]</scope>
    <source>
        <strain evidence="1 2">MYR-1_YQ</strain>
    </source>
</reference>
<dbReference type="Proteomes" id="UP001196980">
    <property type="component" value="Unassembled WGS sequence"/>
</dbReference>
<evidence type="ECO:0000313" key="2">
    <source>
        <dbReference type="Proteomes" id="UP001196980"/>
    </source>
</evidence>
<name>A0ABS6S1M2_9BACT</name>
<evidence type="ECO:0000313" key="1">
    <source>
        <dbReference type="EMBL" id="MBV6342748.1"/>
    </source>
</evidence>
<dbReference type="RefSeq" id="WP_218253362.1">
    <property type="nucleotide sequence ID" value="NZ_JABXWD010000332.1"/>
</dbReference>